<feature type="transmembrane region" description="Helical" evidence="8">
    <location>
        <begin position="152"/>
        <end position="174"/>
    </location>
</feature>
<dbReference type="GO" id="GO:0007165">
    <property type="term" value="P:signal transduction"/>
    <property type="evidence" value="ECO:0007669"/>
    <property type="project" value="UniProtKB-KW"/>
</dbReference>
<evidence type="ECO:0000256" key="7">
    <source>
        <dbReference type="ARBA" id="ARBA00023224"/>
    </source>
</evidence>
<feature type="transmembrane region" description="Helical" evidence="8">
    <location>
        <begin position="61"/>
        <end position="80"/>
    </location>
</feature>
<evidence type="ECO:0000256" key="3">
    <source>
        <dbReference type="ARBA" id="ARBA00022692"/>
    </source>
</evidence>
<evidence type="ECO:0000256" key="4">
    <source>
        <dbReference type="ARBA" id="ARBA00022989"/>
    </source>
</evidence>
<evidence type="ECO:0000256" key="1">
    <source>
        <dbReference type="ARBA" id="ARBA00004651"/>
    </source>
</evidence>
<dbReference type="PANTHER" id="PTHR21143">
    <property type="entry name" value="INVERTEBRATE GUSTATORY RECEPTOR"/>
    <property type="match status" value="1"/>
</dbReference>
<name>A0AAW2GY70_9HYME</name>
<feature type="transmembrane region" description="Helical" evidence="8">
    <location>
        <begin position="100"/>
        <end position="117"/>
    </location>
</feature>
<comment type="function">
    <text evidence="8">Gustatory receptor which mediates acceptance or avoidance behavior, depending on its substrates.</text>
</comment>
<reference evidence="9 10" key="1">
    <citation type="submission" date="2023-03" db="EMBL/GenBank/DDBJ databases">
        <title>High recombination rates correlate with genetic variation in Cardiocondyla obscurior ants.</title>
        <authorList>
            <person name="Errbii M."/>
        </authorList>
    </citation>
    <scope>NUCLEOTIDE SEQUENCE [LARGE SCALE GENOMIC DNA]</scope>
    <source>
        <strain evidence="9">Alpha-2009</strain>
        <tissue evidence="9">Whole body</tissue>
    </source>
</reference>
<evidence type="ECO:0000256" key="8">
    <source>
        <dbReference type="RuleBase" id="RU363108"/>
    </source>
</evidence>
<keyword evidence="2 8" id="KW-1003">Cell membrane</keyword>
<dbReference type="GO" id="GO:0008049">
    <property type="term" value="P:male courtship behavior"/>
    <property type="evidence" value="ECO:0007669"/>
    <property type="project" value="TreeGrafter"/>
</dbReference>
<dbReference type="GO" id="GO:0030424">
    <property type="term" value="C:axon"/>
    <property type="evidence" value="ECO:0007669"/>
    <property type="project" value="TreeGrafter"/>
</dbReference>
<feature type="transmembrane region" description="Helical" evidence="8">
    <location>
        <begin position="373"/>
        <end position="399"/>
    </location>
</feature>
<dbReference type="AlphaFoldDB" id="A0AAW2GY70"/>
<keyword evidence="3 8" id="KW-0812">Transmembrane</keyword>
<organism evidence="9 10">
    <name type="scientific">Cardiocondyla obscurior</name>
    <dbReference type="NCBI Taxonomy" id="286306"/>
    <lineage>
        <taxon>Eukaryota</taxon>
        <taxon>Metazoa</taxon>
        <taxon>Ecdysozoa</taxon>
        <taxon>Arthropoda</taxon>
        <taxon>Hexapoda</taxon>
        <taxon>Insecta</taxon>
        <taxon>Pterygota</taxon>
        <taxon>Neoptera</taxon>
        <taxon>Endopterygota</taxon>
        <taxon>Hymenoptera</taxon>
        <taxon>Apocrita</taxon>
        <taxon>Aculeata</taxon>
        <taxon>Formicoidea</taxon>
        <taxon>Formicidae</taxon>
        <taxon>Myrmicinae</taxon>
        <taxon>Cardiocondyla</taxon>
    </lineage>
</organism>
<evidence type="ECO:0000256" key="2">
    <source>
        <dbReference type="ARBA" id="ARBA00022475"/>
    </source>
</evidence>
<dbReference type="EMBL" id="JADYXP020000001">
    <property type="protein sequence ID" value="KAL0132251.1"/>
    <property type="molecule type" value="Genomic_DNA"/>
</dbReference>
<dbReference type="GO" id="GO:0030425">
    <property type="term" value="C:dendrite"/>
    <property type="evidence" value="ECO:0007669"/>
    <property type="project" value="TreeGrafter"/>
</dbReference>
<keyword evidence="5 8" id="KW-0472">Membrane</keyword>
<protein>
    <recommendedName>
        <fullName evidence="8">Gustatory receptor</fullName>
    </recommendedName>
</protein>
<accession>A0AAW2GY70</accession>
<comment type="similarity">
    <text evidence="8">Belongs to the insect chemoreceptor superfamily. Gustatory receptor (GR) family.</text>
</comment>
<comment type="caution">
    <text evidence="8">Lacks conserved residue(s) required for the propagation of feature annotation.</text>
</comment>
<comment type="caution">
    <text evidence="9">The sequence shown here is derived from an EMBL/GenBank/DDBJ whole genome shotgun (WGS) entry which is preliminary data.</text>
</comment>
<gene>
    <name evidence="9" type="ORF">PUN28_000205</name>
</gene>
<keyword evidence="4 8" id="KW-1133">Transmembrane helix</keyword>
<evidence type="ECO:0000313" key="10">
    <source>
        <dbReference type="Proteomes" id="UP001430953"/>
    </source>
</evidence>
<dbReference type="GO" id="GO:0007635">
    <property type="term" value="P:chemosensory behavior"/>
    <property type="evidence" value="ECO:0007669"/>
    <property type="project" value="TreeGrafter"/>
</dbReference>
<dbReference type="PANTHER" id="PTHR21143:SF104">
    <property type="entry name" value="GUSTATORY RECEPTOR 8A-RELATED"/>
    <property type="match status" value="1"/>
</dbReference>
<sequence length="416" mass="48853">MFNSSSKFPRRKNKRKGNLRQLFRSTDFESLMYPCFTFSRILGLFPYKFNASTMRICRPSYVLSVVIISVLIYLVIYMLYQINVYKNVVFKNNLIRLLDINSFYIVSGFLTVTTYMLNGPRVRFLQTLLDHSLKLPPTTYQSLSKFIHIKDIFGFFYLVSEAILIASLNIVPYWRLLLLTYCELVRFQMDMLFINCVWLLKACFKKINDDLSHLREFIASEPYILTDNYYKQRIPFLILEITELKKHHQNISNVVKMIKIVFSLSIICTLLLSFLSVVFNSYFIMTKIKKSIYMSDKEKEAYQDYSMLSIFIDSVRIVAIVCICESAKNQAMEIKSTVHQVFNRTFNKEIKYELRIFSLQLMHRKNVFSIKGLTLNTSLLTSIMGNITTYLLLLIQFLFIAHACDKGSENTFVDLI</sequence>
<dbReference type="InterPro" id="IPR013604">
    <property type="entry name" value="7TM_chemorcpt"/>
</dbReference>
<comment type="subcellular location">
    <subcellularLocation>
        <location evidence="1 8">Cell membrane</location>
        <topology evidence="1 8">Multi-pass membrane protein</topology>
    </subcellularLocation>
</comment>
<dbReference type="GO" id="GO:0005886">
    <property type="term" value="C:plasma membrane"/>
    <property type="evidence" value="ECO:0007669"/>
    <property type="project" value="UniProtKB-SubCell"/>
</dbReference>
<evidence type="ECO:0000256" key="6">
    <source>
        <dbReference type="ARBA" id="ARBA00023170"/>
    </source>
</evidence>
<dbReference type="GO" id="GO:0050909">
    <property type="term" value="P:sensory perception of taste"/>
    <property type="evidence" value="ECO:0007669"/>
    <property type="project" value="InterPro"/>
</dbReference>
<dbReference type="Proteomes" id="UP001430953">
    <property type="component" value="Unassembled WGS sequence"/>
</dbReference>
<evidence type="ECO:0000256" key="5">
    <source>
        <dbReference type="ARBA" id="ARBA00023136"/>
    </source>
</evidence>
<dbReference type="GO" id="GO:0043025">
    <property type="term" value="C:neuronal cell body"/>
    <property type="evidence" value="ECO:0007669"/>
    <property type="project" value="TreeGrafter"/>
</dbReference>
<keyword evidence="6 8" id="KW-0675">Receptor</keyword>
<keyword evidence="10" id="KW-1185">Reference proteome</keyword>
<evidence type="ECO:0000313" key="9">
    <source>
        <dbReference type="EMBL" id="KAL0132251.1"/>
    </source>
</evidence>
<feature type="transmembrane region" description="Helical" evidence="8">
    <location>
        <begin position="260"/>
        <end position="285"/>
    </location>
</feature>
<dbReference type="Pfam" id="PF08395">
    <property type="entry name" value="7tm_7"/>
    <property type="match status" value="1"/>
</dbReference>
<keyword evidence="7 8" id="KW-0807">Transducer</keyword>
<proteinExistence type="inferred from homology"/>